<comment type="caution">
    <text evidence="1">The sequence shown here is derived from an EMBL/GenBank/DDBJ whole genome shotgun (WGS) entry which is preliminary data.</text>
</comment>
<organism evidence="1 2">
    <name type="scientific">Cichorium intybus</name>
    <name type="common">Chicory</name>
    <dbReference type="NCBI Taxonomy" id="13427"/>
    <lineage>
        <taxon>Eukaryota</taxon>
        <taxon>Viridiplantae</taxon>
        <taxon>Streptophyta</taxon>
        <taxon>Embryophyta</taxon>
        <taxon>Tracheophyta</taxon>
        <taxon>Spermatophyta</taxon>
        <taxon>Magnoliopsida</taxon>
        <taxon>eudicotyledons</taxon>
        <taxon>Gunneridae</taxon>
        <taxon>Pentapetalae</taxon>
        <taxon>asterids</taxon>
        <taxon>campanulids</taxon>
        <taxon>Asterales</taxon>
        <taxon>Asteraceae</taxon>
        <taxon>Cichorioideae</taxon>
        <taxon>Cichorieae</taxon>
        <taxon>Cichoriinae</taxon>
        <taxon>Cichorium</taxon>
    </lineage>
</organism>
<dbReference type="EMBL" id="CM042017">
    <property type="protein sequence ID" value="KAI3690261.1"/>
    <property type="molecule type" value="Genomic_DNA"/>
</dbReference>
<reference evidence="2" key="1">
    <citation type="journal article" date="2022" name="Mol. Ecol. Resour.">
        <title>The genomes of chicory, endive, great burdock and yacon provide insights into Asteraceae palaeo-polyploidization history and plant inulin production.</title>
        <authorList>
            <person name="Fan W."/>
            <person name="Wang S."/>
            <person name="Wang H."/>
            <person name="Wang A."/>
            <person name="Jiang F."/>
            <person name="Liu H."/>
            <person name="Zhao H."/>
            <person name="Xu D."/>
            <person name="Zhang Y."/>
        </authorList>
    </citation>
    <scope>NUCLEOTIDE SEQUENCE [LARGE SCALE GENOMIC DNA]</scope>
    <source>
        <strain evidence="2">cv. Punajuju</strain>
    </source>
</reference>
<name>A0ACB8YXU3_CICIN</name>
<evidence type="ECO:0000313" key="1">
    <source>
        <dbReference type="EMBL" id="KAI3690261.1"/>
    </source>
</evidence>
<keyword evidence="2" id="KW-1185">Reference proteome</keyword>
<proteinExistence type="predicted"/>
<dbReference type="Proteomes" id="UP001055811">
    <property type="component" value="Linkage Group LG09"/>
</dbReference>
<sequence length="80" mass="9179">MPCWQSNSRKHTCCLYRSFYGDATPRHDEEEKDENRNDGEDDDEVTVSEVPPPSFKARRRNVSKYFKSPFTQMDGSGAGS</sequence>
<protein>
    <submittedName>
        <fullName evidence="1">Uncharacterized protein</fullName>
    </submittedName>
</protein>
<evidence type="ECO:0000313" key="2">
    <source>
        <dbReference type="Proteomes" id="UP001055811"/>
    </source>
</evidence>
<reference evidence="1 2" key="2">
    <citation type="journal article" date="2022" name="Mol. Ecol. Resour.">
        <title>The genomes of chicory, endive, great burdock and yacon provide insights into Asteraceae paleo-polyploidization history and plant inulin production.</title>
        <authorList>
            <person name="Fan W."/>
            <person name="Wang S."/>
            <person name="Wang H."/>
            <person name="Wang A."/>
            <person name="Jiang F."/>
            <person name="Liu H."/>
            <person name="Zhao H."/>
            <person name="Xu D."/>
            <person name="Zhang Y."/>
        </authorList>
    </citation>
    <scope>NUCLEOTIDE SEQUENCE [LARGE SCALE GENOMIC DNA]</scope>
    <source>
        <strain evidence="2">cv. Punajuju</strain>
        <tissue evidence="1">Leaves</tissue>
    </source>
</reference>
<accession>A0ACB8YXU3</accession>
<gene>
    <name evidence="1" type="ORF">L2E82_48240</name>
</gene>